<organism evidence="1 2">
    <name type="scientific">Vigna unguiculata</name>
    <name type="common">Cowpea</name>
    <dbReference type="NCBI Taxonomy" id="3917"/>
    <lineage>
        <taxon>Eukaryota</taxon>
        <taxon>Viridiplantae</taxon>
        <taxon>Streptophyta</taxon>
        <taxon>Embryophyta</taxon>
        <taxon>Tracheophyta</taxon>
        <taxon>Spermatophyta</taxon>
        <taxon>Magnoliopsida</taxon>
        <taxon>eudicotyledons</taxon>
        <taxon>Gunneridae</taxon>
        <taxon>Pentapetalae</taxon>
        <taxon>rosids</taxon>
        <taxon>fabids</taxon>
        <taxon>Fabales</taxon>
        <taxon>Fabaceae</taxon>
        <taxon>Papilionoideae</taxon>
        <taxon>50 kb inversion clade</taxon>
        <taxon>NPAAA clade</taxon>
        <taxon>indigoferoid/millettioid clade</taxon>
        <taxon>Phaseoleae</taxon>
        <taxon>Vigna</taxon>
    </lineage>
</organism>
<gene>
    <name evidence="1" type="ORF">DEO72_LG7g1696</name>
</gene>
<protein>
    <submittedName>
        <fullName evidence="1">Uncharacterized protein</fullName>
    </submittedName>
</protein>
<dbReference type="Proteomes" id="UP000501690">
    <property type="component" value="Linkage Group LG7"/>
</dbReference>
<name>A0A4D6MG93_VIGUN</name>
<sequence length="91" mass="9280">MNVAGLTPILPPIVGLSGPVAHVAPSMVPLVNQCTSSLSPIVGSNPSTPAADVAPTPLTHIPRTYSNSVVSDIDVQKEVGERPMIRLMGGG</sequence>
<keyword evidence="2" id="KW-1185">Reference proteome</keyword>
<proteinExistence type="predicted"/>
<accession>A0A4D6MG93</accession>
<evidence type="ECO:0000313" key="1">
    <source>
        <dbReference type="EMBL" id="QCE00406.1"/>
    </source>
</evidence>
<evidence type="ECO:0000313" key="2">
    <source>
        <dbReference type="Proteomes" id="UP000501690"/>
    </source>
</evidence>
<dbReference type="AlphaFoldDB" id="A0A4D6MG93"/>
<reference evidence="1 2" key="1">
    <citation type="submission" date="2019-04" db="EMBL/GenBank/DDBJ databases">
        <title>An improved genome assembly and genetic linkage map for asparagus bean, Vigna unguiculata ssp. sesquipedialis.</title>
        <authorList>
            <person name="Xia Q."/>
            <person name="Zhang R."/>
            <person name="Dong Y."/>
        </authorList>
    </citation>
    <scope>NUCLEOTIDE SEQUENCE [LARGE SCALE GENOMIC DNA]</scope>
    <source>
        <tissue evidence="1">Leaf</tissue>
    </source>
</reference>
<dbReference type="EMBL" id="CP039351">
    <property type="protein sequence ID" value="QCE00406.1"/>
    <property type="molecule type" value="Genomic_DNA"/>
</dbReference>